<comment type="similarity">
    <text evidence="1">Belongs to the glycosyltransferase 90 family.</text>
</comment>
<accession>A0A9W7F8W4</accession>
<feature type="domain" description="Glycosyl transferase CAP10" evidence="4">
    <location>
        <begin position="224"/>
        <end position="445"/>
    </location>
</feature>
<feature type="transmembrane region" description="Helical" evidence="3">
    <location>
        <begin position="43"/>
        <end position="61"/>
    </location>
</feature>
<sequence>MGSPEKKPRPASPVGLSTLKLTHTAKLSLLALWHRTPKRLRRGIIVLLLILFFLYNYLYFLPLSSGIILSSYSAMTDTKAFNSLQLQCMKMSQVAVTANRLHSTKAAGTFDTRHTYTEVDKLMPIENRVQYYTEPALPHYLPPTTPQPPITPINQDNPLNPIYVSDRDYDGYVGKYWSTGPMCVRPKKWVSDFKSIKWMDTFMNTKITYFMEVYHAWTKWGGDIVCLEFGDSIKPLSHPCLRKTRLSPTSGSAIVFKQNFKRHWEGVAETLLSDTTEWSKKSDKAIWRGATTGHPWPQKKDEEGNWAPRANLVQNIPKYDTSKIDVAVTRYVQNVPNLWGSGWGRTQWQLMGYKMLIMVEGNDVATGLKWALVSSCAVIMPKPRVVSWLMEDKLVPWVHYIPVEPNFEDLEEKVDWCLKNGEKCREIGHASRCFMMQFFDTQREDEVQRQVWQHALERQAEEGTCV</sequence>
<dbReference type="SMART" id="SM00672">
    <property type="entry name" value="CAP10"/>
    <property type="match status" value="1"/>
</dbReference>
<dbReference type="InterPro" id="IPR051091">
    <property type="entry name" value="O-Glucosyltr/Glycosyltrsf_90"/>
</dbReference>
<gene>
    <name evidence="5" type="ORF">TrLO_g11643</name>
</gene>
<dbReference type="AlphaFoldDB" id="A0A9W7F8W4"/>
<keyword evidence="3" id="KW-0472">Membrane</keyword>
<proteinExistence type="inferred from homology"/>
<comment type="caution">
    <text evidence="5">The sequence shown here is derived from an EMBL/GenBank/DDBJ whole genome shotgun (WGS) entry which is preliminary data.</text>
</comment>
<evidence type="ECO:0000259" key="4">
    <source>
        <dbReference type="SMART" id="SM00672"/>
    </source>
</evidence>
<organism evidence="5 6">
    <name type="scientific">Triparma laevis f. longispina</name>
    <dbReference type="NCBI Taxonomy" id="1714387"/>
    <lineage>
        <taxon>Eukaryota</taxon>
        <taxon>Sar</taxon>
        <taxon>Stramenopiles</taxon>
        <taxon>Ochrophyta</taxon>
        <taxon>Bolidophyceae</taxon>
        <taxon>Parmales</taxon>
        <taxon>Triparmaceae</taxon>
        <taxon>Triparma</taxon>
    </lineage>
</organism>
<evidence type="ECO:0000256" key="1">
    <source>
        <dbReference type="ARBA" id="ARBA00010118"/>
    </source>
</evidence>
<evidence type="ECO:0000256" key="2">
    <source>
        <dbReference type="ARBA" id="ARBA00022679"/>
    </source>
</evidence>
<dbReference type="EMBL" id="BRXW01000088">
    <property type="protein sequence ID" value="GMI05528.1"/>
    <property type="molecule type" value="Genomic_DNA"/>
</dbReference>
<evidence type="ECO:0000313" key="6">
    <source>
        <dbReference type="Proteomes" id="UP001165122"/>
    </source>
</evidence>
<dbReference type="PANTHER" id="PTHR12203:SF35">
    <property type="entry name" value="PROTEIN O-GLUCOSYLTRANSFERASE 1"/>
    <property type="match status" value="1"/>
</dbReference>
<dbReference type="Proteomes" id="UP001165122">
    <property type="component" value="Unassembled WGS sequence"/>
</dbReference>
<dbReference type="OrthoDB" id="206240at2759"/>
<dbReference type="InterPro" id="IPR006598">
    <property type="entry name" value="CAP10"/>
</dbReference>
<keyword evidence="3" id="KW-0812">Transmembrane</keyword>
<reference evidence="6" key="1">
    <citation type="journal article" date="2023" name="Commun. Biol.">
        <title>Genome analysis of Parmales, the sister group of diatoms, reveals the evolutionary specialization of diatoms from phago-mixotrophs to photoautotrophs.</title>
        <authorList>
            <person name="Ban H."/>
            <person name="Sato S."/>
            <person name="Yoshikawa S."/>
            <person name="Yamada K."/>
            <person name="Nakamura Y."/>
            <person name="Ichinomiya M."/>
            <person name="Sato N."/>
            <person name="Blanc-Mathieu R."/>
            <person name="Endo H."/>
            <person name="Kuwata A."/>
            <person name="Ogata H."/>
        </authorList>
    </citation>
    <scope>NUCLEOTIDE SEQUENCE [LARGE SCALE GENOMIC DNA]</scope>
    <source>
        <strain evidence="6">NIES 3700</strain>
    </source>
</reference>
<keyword evidence="2" id="KW-0808">Transferase</keyword>
<keyword evidence="6" id="KW-1185">Reference proteome</keyword>
<dbReference type="PANTHER" id="PTHR12203">
    <property type="entry name" value="KDEL LYS-ASP-GLU-LEU CONTAINING - RELATED"/>
    <property type="match status" value="1"/>
</dbReference>
<protein>
    <recommendedName>
        <fullName evidence="4">Glycosyl transferase CAP10 domain-containing protein</fullName>
    </recommendedName>
</protein>
<keyword evidence="3" id="KW-1133">Transmembrane helix</keyword>
<evidence type="ECO:0000313" key="5">
    <source>
        <dbReference type="EMBL" id="GMI05528.1"/>
    </source>
</evidence>
<evidence type="ECO:0000256" key="3">
    <source>
        <dbReference type="SAM" id="Phobius"/>
    </source>
</evidence>
<dbReference type="GO" id="GO:0016740">
    <property type="term" value="F:transferase activity"/>
    <property type="evidence" value="ECO:0007669"/>
    <property type="project" value="UniProtKB-KW"/>
</dbReference>
<dbReference type="Pfam" id="PF05686">
    <property type="entry name" value="Glyco_transf_90"/>
    <property type="match status" value="1"/>
</dbReference>
<name>A0A9W7F8W4_9STRA</name>